<evidence type="ECO:0000256" key="1">
    <source>
        <dbReference type="ARBA" id="ARBA00005368"/>
    </source>
</evidence>
<dbReference type="SFLD" id="SFLDG01163">
    <property type="entry name" value="II"/>
    <property type="match status" value="1"/>
</dbReference>
<comment type="similarity">
    <text evidence="1">Belongs to the aromatic prenyltransferase family.</text>
</comment>
<dbReference type="Proteomes" id="UP000191672">
    <property type="component" value="Unassembled WGS sequence"/>
</dbReference>
<proteinExistence type="inferred from homology"/>
<organism evidence="5 6">
    <name type="scientific">Penicillium antarcticum</name>
    <dbReference type="NCBI Taxonomy" id="416450"/>
    <lineage>
        <taxon>Eukaryota</taxon>
        <taxon>Fungi</taxon>
        <taxon>Dikarya</taxon>
        <taxon>Ascomycota</taxon>
        <taxon>Pezizomycotina</taxon>
        <taxon>Eurotiomycetes</taxon>
        <taxon>Eurotiomycetidae</taxon>
        <taxon>Eurotiales</taxon>
        <taxon>Aspergillaceae</taxon>
        <taxon>Penicillium</taxon>
    </lineage>
</organism>
<gene>
    <name evidence="5" type="ORF">PENANT_c011G06136</name>
</gene>
<evidence type="ECO:0000256" key="4">
    <source>
        <dbReference type="ARBA" id="ARBA00033767"/>
    </source>
</evidence>
<evidence type="ECO:0000313" key="6">
    <source>
        <dbReference type="Proteomes" id="UP000191672"/>
    </source>
</evidence>
<comment type="caution">
    <text evidence="5">The sequence shown here is derived from an EMBL/GenBank/DDBJ whole genome shotgun (WGS) entry which is preliminary data.</text>
</comment>
<accession>A0A1V6Q804</accession>
<name>A0A1V6Q804_9EURO</name>
<evidence type="ECO:0000256" key="3">
    <source>
        <dbReference type="ARBA" id="ARBA00022679"/>
    </source>
</evidence>
<dbReference type="Pfam" id="PF11468">
    <property type="entry name" value="PTase_Orf2"/>
    <property type="match status" value="1"/>
</dbReference>
<dbReference type="InterPro" id="IPR036239">
    <property type="entry name" value="PrenylTrfase-like_sf"/>
</dbReference>
<sequence length="333" mass="37411">MPRNAVRRSSVRRQFSSTDDMTSTITSAIITPVYSRSEFLNDIKKIANATNAAYSESSTVAVLNVFEDYFRNEVIIFRATDRPGDALNYRLFIHKNVDTLSMAKEGKLLDPEHQMLTPLEIWCSLYQNEPQQWCDFDANAGLVKTWLHLVALRPVKELLTAPGIPSTLQSHLPTLQGLGFNMVWFVSVDYHKNTLNIYFLVQGDLSKDQADQITGLAGSEPPTKTEFEDIQKLIDPRGYFVAVTMRYPEATIPRVAFYALNLLPDQVPIKEGPLRQFLDVCPSYDERPAAVLAWSFGQGGDTYKKLELGYAGEFGDSMRATAMRAAECFAQGN</sequence>
<keyword evidence="6" id="KW-1185">Reference proteome</keyword>
<dbReference type="AlphaFoldDB" id="A0A1V6Q804"/>
<evidence type="ECO:0000313" key="5">
    <source>
        <dbReference type="EMBL" id="OQD84936.1"/>
    </source>
</evidence>
<protein>
    <recommendedName>
        <fullName evidence="4">Aromatic prenyltransferase</fullName>
    </recommendedName>
</protein>
<evidence type="ECO:0000256" key="2">
    <source>
        <dbReference type="ARBA" id="ARBA00022602"/>
    </source>
</evidence>
<dbReference type="EMBL" id="MDYN01000011">
    <property type="protein sequence ID" value="OQD84936.1"/>
    <property type="molecule type" value="Genomic_DNA"/>
</dbReference>
<dbReference type="SUPFAM" id="SSF143492">
    <property type="entry name" value="Prenyltransferase-like"/>
    <property type="match status" value="1"/>
</dbReference>
<keyword evidence="2" id="KW-0637">Prenyltransferase</keyword>
<dbReference type="InterPro" id="IPR033964">
    <property type="entry name" value="ABBA"/>
</dbReference>
<dbReference type="InterPro" id="IPR020965">
    <property type="entry name" value="Prenyltransferase_CloQ"/>
</dbReference>
<keyword evidence="3" id="KW-0808">Transferase</keyword>
<reference evidence="6" key="1">
    <citation type="journal article" date="2017" name="Nat. Microbiol.">
        <title>Global analysis of biosynthetic gene clusters reveals vast potential of secondary metabolite production in Penicillium species.</title>
        <authorList>
            <person name="Nielsen J.C."/>
            <person name="Grijseels S."/>
            <person name="Prigent S."/>
            <person name="Ji B."/>
            <person name="Dainat J."/>
            <person name="Nielsen K.F."/>
            <person name="Frisvad J.C."/>
            <person name="Workman M."/>
            <person name="Nielsen J."/>
        </authorList>
    </citation>
    <scope>NUCLEOTIDE SEQUENCE [LARGE SCALE GENOMIC DNA]</scope>
    <source>
        <strain evidence="6">IBT 31811</strain>
    </source>
</reference>
<dbReference type="SFLD" id="SFLDS00036">
    <property type="entry name" value="Aromatic_Prenyltransferase"/>
    <property type="match status" value="1"/>
</dbReference>
<dbReference type="GO" id="GO:0004659">
    <property type="term" value="F:prenyltransferase activity"/>
    <property type="evidence" value="ECO:0007669"/>
    <property type="project" value="UniProtKB-KW"/>
</dbReference>